<evidence type="ECO:0000256" key="6">
    <source>
        <dbReference type="ARBA" id="ARBA00023004"/>
    </source>
</evidence>
<evidence type="ECO:0000259" key="15">
    <source>
        <dbReference type="Pfam" id="PF07715"/>
    </source>
</evidence>
<evidence type="ECO:0000256" key="3">
    <source>
        <dbReference type="ARBA" id="ARBA00022452"/>
    </source>
</evidence>
<dbReference type="EMBL" id="JALAAR010000001">
    <property type="protein sequence ID" value="MEH8015776.1"/>
    <property type="molecule type" value="Genomic_DNA"/>
</dbReference>
<dbReference type="RefSeq" id="WP_335734196.1">
    <property type="nucleotide sequence ID" value="NZ_JALAAR010000001.1"/>
</dbReference>
<keyword evidence="7" id="KW-0406">Ion transport</keyword>
<evidence type="ECO:0000313" key="17">
    <source>
        <dbReference type="Proteomes" id="UP001375382"/>
    </source>
</evidence>
<evidence type="ECO:0000256" key="4">
    <source>
        <dbReference type="ARBA" id="ARBA00022496"/>
    </source>
</evidence>
<keyword evidence="9 11" id="KW-0472">Membrane</keyword>
<keyword evidence="4" id="KW-0410">Iron transport</keyword>
<evidence type="ECO:0000256" key="10">
    <source>
        <dbReference type="ARBA" id="ARBA00023237"/>
    </source>
</evidence>
<keyword evidence="10 11" id="KW-0998">Cell outer membrane</keyword>
<dbReference type="PANTHER" id="PTHR32552:SF81">
    <property type="entry name" value="TONB-DEPENDENT OUTER MEMBRANE RECEPTOR"/>
    <property type="match status" value="1"/>
</dbReference>
<keyword evidence="6" id="KW-0408">Iron</keyword>
<gene>
    <name evidence="16" type="ORF">MN202_00900</name>
</gene>
<evidence type="ECO:0000259" key="14">
    <source>
        <dbReference type="Pfam" id="PF00593"/>
    </source>
</evidence>
<organism evidence="16 17">
    <name type="scientific">Rheinheimera muenzenbergensis</name>
    <dbReference type="NCBI Taxonomy" id="1193628"/>
    <lineage>
        <taxon>Bacteria</taxon>
        <taxon>Pseudomonadati</taxon>
        <taxon>Pseudomonadota</taxon>
        <taxon>Gammaproteobacteria</taxon>
        <taxon>Chromatiales</taxon>
        <taxon>Chromatiaceae</taxon>
        <taxon>Rheinheimera</taxon>
    </lineage>
</organism>
<dbReference type="Gene3D" id="2.40.170.20">
    <property type="entry name" value="TonB-dependent receptor, beta-barrel domain"/>
    <property type="match status" value="1"/>
</dbReference>
<feature type="domain" description="TonB-dependent receptor plug" evidence="15">
    <location>
        <begin position="53"/>
        <end position="162"/>
    </location>
</feature>
<evidence type="ECO:0000256" key="1">
    <source>
        <dbReference type="ARBA" id="ARBA00004571"/>
    </source>
</evidence>
<dbReference type="PANTHER" id="PTHR32552">
    <property type="entry name" value="FERRICHROME IRON RECEPTOR-RELATED"/>
    <property type="match status" value="1"/>
</dbReference>
<dbReference type="Pfam" id="PF07715">
    <property type="entry name" value="Plug"/>
    <property type="match status" value="1"/>
</dbReference>
<evidence type="ECO:0000256" key="9">
    <source>
        <dbReference type="ARBA" id="ARBA00023136"/>
    </source>
</evidence>
<dbReference type="CDD" id="cd01347">
    <property type="entry name" value="ligand_gated_channel"/>
    <property type="match status" value="1"/>
</dbReference>
<dbReference type="InterPro" id="IPR000531">
    <property type="entry name" value="Beta-barrel_TonB"/>
</dbReference>
<reference evidence="16 17" key="1">
    <citation type="journal article" date="2023" name="Ecotoxicol. Environ. Saf.">
        <title>Mercury remediation potential of mercury-resistant strain Rheinheimera metallidurans sp. nov. isolated from a municipal waste dumping site.</title>
        <authorList>
            <person name="Yadav V."/>
            <person name="Manjhi A."/>
            <person name="Vadakedath N."/>
        </authorList>
    </citation>
    <scope>NUCLEOTIDE SEQUENCE [LARGE SCALE GENOMIC DNA]</scope>
    <source>
        <strain evidence="16 17">E-49</strain>
    </source>
</reference>
<accession>A0ABU8C1I0</accession>
<name>A0ABU8C1I0_9GAMM</name>
<feature type="chain" id="PRO_5047535390" evidence="13">
    <location>
        <begin position="27"/>
        <end position="754"/>
    </location>
</feature>
<keyword evidence="8 12" id="KW-0798">TonB box</keyword>
<evidence type="ECO:0000256" key="7">
    <source>
        <dbReference type="ARBA" id="ARBA00023065"/>
    </source>
</evidence>
<evidence type="ECO:0000256" key="5">
    <source>
        <dbReference type="ARBA" id="ARBA00022692"/>
    </source>
</evidence>
<comment type="caution">
    <text evidence="16">The sequence shown here is derived from an EMBL/GenBank/DDBJ whole genome shotgun (WGS) entry which is preliminary data.</text>
</comment>
<keyword evidence="17" id="KW-1185">Reference proteome</keyword>
<keyword evidence="16" id="KW-0675">Receptor</keyword>
<dbReference type="PROSITE" id="PS52016">
    <property type="entry name" value="TONB_DEPENDENT_REC_3"/>
    <property type="match status" value="1"/>
</dbReference>
<evidence type="ECO:0000256" key="2">
    <source>
        <dbReference type="ARBA" id="ARBA00022448"/>
    </source>
</evidence>
<protein>
    <submittedName>
        <fullName evidence="16">TonB-dependent receptor</fullName>
    </submittedName>
</protein>
<keyword evidence="2 11" id="KW-0813">Transport</keyword>
<evidence type="ECO:0000256" key="12">
    <source>
        <dbReference type="RuleBase" id="RU003357"/>
    </source>
</evidence>
<dbReference type="Pfam" id="PF00593">
    <property type="entry name" value="TonB_dep_Rec_b-barrel"/>
    <property type="match status" value="1"/>
</dbReference>
<sequence>MYKAKPLITLSLLIAACCSHSALVLAQQTDSTATSEAELEVIVVTARKRAETLQDIPLAVTAVDKVAIERNAISTLADIQVQVPSLTIYAARGTSSTATAYIRGVGQSDPLWGVEPGVGIYLNDVYLARPQAALLDMLDVERVEVLRGPQGTLYGRNTVGGAIKYISRRPTNNLSVRADAAIGNYQQRNMRLAASGPLVADTVLASLALGSFMRDGFGRNLHSDKEVSNKDLITGRASLLWLISDSLDVELAADQTRDTSAVRGAQRMIVNQYEPYFEGLSAKAVSTHRYNTDNGFQLPGRTDSRGVSITANWDGGASWQLKSITAWRDGDTSGSIDFDMGPYAIADVDADYFDRQLSQEMQANYHSDNWQAVFGLYLLDSEAGGTVRNRFGLPLAALGLAPPQLIPGPIFRQFGISAGQVDTQALAVYADGSWQLADDWRLSAGLRASREKKTADVLNQGYTDDSFSQPSGVVSSDFINSESWTDLSPRLSLDYQASDDMLLYGSVSRGFKSGGFNVRANTMQVPRSAEAYDPETVLTYELGIKPSFANRLQLSLALFHSEYRDIQLSIFTGIDTDADGVNDAFFGDFTNAGKGRIRGAEFEFSWAASKALRLSGNAAYLDASYQQYLSGGVNIADQRKFTDIPKLAASVNAWYLWPLSAGELTANLGFSWRDTVQPVTNQSDLLLQPAYGIWQASVMFAPADSRWCIALEGKNLADKHYRTTGYDLRDSGFPIVSAYYGEPRLVTVRLSYQF</sequence>
<keyword evidence="3 11" id="KW-1134">Transmembrane beta strand</keyword>
<comment type="similarity">
    <text evidence="11 12">Belongs to the TonB-dependent receptor family.</text>
</comment>
<keyword evidence="5 11" id="KW-0812">Transmembrane</keyword>
<feature type="signal peptide" evidence="13">
    <location>
        <begin position="1"/>
        <end position="26"/>
    </location>
</feature>
<proteinExistence type="inferred from homology"/>
<keyword evidence="13" id="KW-0732">Signal</keyword>
<dbReference type="SUPFAM" id="SSF56935">
    <property type="entry name" value="Porins"/>
    <property type="match status" value="1"/>
</dbReference>
<evidence type="ECO:0000256" key="11">
    <source>
        <dbReference type="PROSITE-ProRule" id="PRU01360"/>
    </source>
</evidence>
<dbReference type="Proteomes" id="UP001375382">
    <property type="component" value="Unassembled WGS sequence"/>
</dbReference>
<comment type="subcellular location">
    <subcellularLocation>
        <location evidence="1 11">Cell outer membrane</location>
        <topology evidence="1 11">Multi-pass membrane protein</topology>
    </subcellularLocation>
</comment>
<evidence type="ECO:0000313" key="16">
    <source>
        <dbReference type="EMBL" id="MEH8015776.1"/>
    </source>
</evidence>
<feature type="domain" description="TonB-dependent receptor-like beta-barrel" evidence="14">
    <location>
        <begin position="272"/>
        <end position="716"/>
    </location>
</feature>
<evidence type="ECO:0000256" key="13">
    <source>
        <dbReference type="SAM" id="SignalP"/>
    </source>
</evidence>
<dbReference type="InterPro" id="IPR039426">
    <property type="entry name" value="TonB-dep_rcpt-like"/>
</dbReference>
<dbReference type="PROSITE" id="PS51257">
    <property type="entry name" value="PROKAR_LIPOPROTEIN"/>
    <property type="match status" value="1"/>
</dbReference>
<dbReference type="InterPro" id="IPR036942">
    <property type="entry name" value="Beta-barrel_TonB_sf"/>
</dbReference>
<evidence type="ECO:0000256" key="8">
    <source>
        <dbReference type="ARBA" id="ARBA00023077"/>
    </source>
</evidence>
<dbReference type="InterPro" id="IPR012910">
    <property type="entry name" value="Plug_dom"/>
</dbReference>